<evidence type="ECO:0000256" key="1">
    <source>
        <dbReference type="ARBA" id="ARBA00022468"/>
    </source>
</evidence>
<dbReference type="EMBL" id="JAMQGP010000001">
    <property type="protein sequence ID" value="MCM2678289.1"/>
    <property type="molecule type" value="Genomic_DNA"/>
</dbReference>
<protein>
    <submittedName>
        <fullName evidence="4">GTPase-activating protein</fullName>
    </submittedName>
</protein>
<name>A0AA41W3T9_9GAMM</name>
<evidence type="ECO:0000313" key="4">
    <source>
        <dbReference type="EMBL" id="MCM2678289.1"/>
    </source>
</evidence>
<proteinExistence type="predicted"/>
<evidence type="ECO:0000256" key="3">
    <source>
        <dbReference type="SAM" id="MobiDB-lite"/>
    </source>
</evidence>
<gene>
    <name evidence="4" type="ORF">NAF29_01220</name>
</gene>
<organism evidence="4 5">
    <name type="scientific">Echinimonas agarilytica</name>
    <dbReference type="NCBI Taxonomy" id="1215918"/>
    <lineage>
        <taxon>Bacteria</taxon>
        <taxon>Pseudomonadati</taxon>
        <taxon>Pseudomonadota</taxon>
        <taxon>Gammaproteobacteria</taxon>
        <taxon>Alteromonadales</taxon>
        <taxon>Echinimonadaceae</taxon>
        <taxon>Echinimonas</taxon>
    </lineage>
</organism>
<evidence type="ECO:0000313" key="5">
    <source>
        <dbReference type="Proteomes" id="UP001165393"/>
    </source>
</evidence>
<reference evidence="4 5" key="1">
    <citation type="journal article" date="2013" name="Antonie Van Leeuwenhoek">
        <title>Echinimonas agarilytica gen. nov., sp. nov., a new gammaproteobacterium isolated from the sea urchin Strongylocentrotus intermedius.</title>
        <authorList>
            <person name="Nedashkovskaya O.I."/>
            <person name="Stenkova A.M."/>
            <person name="Zhukova N.V."/>
            <person name="Van Trappen S."/>
            <person name="Lee J.S."/>
            <person name="Kim S.B."/>
        </authorList>
    </citation>
    <scope>NUCLEOTIDE SEQUENCE [LARGE SCALE GENOMIC DNA]</scope>
    <source>
        <strain evidence="4 5">KMM 6351</strain>
    </source>
</reference>
<keyword evidence="2" id="KW-0690">Ribosome biogenesis</keyword>
<comment type="caution">
    <text evidence="4">The sequence shown here is derived from an EMBL/GenBank/DDBJ whole genome shotgun (WGS) entry which is preliminary data.</text>
</comment>
<feature type="compositionally biased region" description="Gly residues" evidence="3">
    <location>
        <begin position="41"/>
        <end position="53"/>
    </location>
</feature>
<dbReference type="GO" id="GO:0005096">
    <property type="term" value="F:GTPase activator activity"/>
    <property type="evidence" value="ECO:0007669"/>
    <property type="project" value="UniProtKB-KW"/>
</dbReference>
<keyword evidence="5" id="KW-1185">Reference proteome</keyword>
<sequence length="172" mass="18272">MTRMKKTRSGGPLAPTKIARDAKPQGKQSKKPGKGKAAGNRQGGTTSGNGAGANAGQKGDKRLGSKKPISLTPAVSATPKAAKPNKPVVVWPPQTDAAKKAAMEALENDKVFMAQLETLENGGVLDASELAEFEQKLSRYDWLIEALGLVEDEGDDWDDLTQQGKSLKDDWS</sequence>
<dbReference type="GO" id="GO:0042254">
    <property type="term" value="P:ribosome biogenesis"/>
    <property type="evidence" value="ECO:0007669"/>
    <property type="project" value="UniProtKB-KW"/>
</dbReference>
<dbReference type="RefSeq" id="WP_251259637.1">
    <property type="nucleotide sequence ID" value="NZ_JAMQGP010000001.1"/>
</dbReference>
<dbReference type="InterPro" id="IPR007336">
    <property type="entry name" value="YihI"/>
</dbReference>
<dbReference type="Proteomes" id="UP001165393">
    <property type="component" value="Unassembled WGS sequence"/>
</dbReference>
<dbReference type="AlphaFoldDB" id="A0AA41W3T9"/>
<feature type="region of interest" description="Disordered" evidence="3">
    <location>
        <begin position="1"/>
        <end position="90"/>
    </location>
</feature>
<keyword evidence="1" id="KW-0343">GTPase activation</keyword>
<evidence type="ECO:0000256" key="2">
    <source>
        <dbReference type="ARBA" id="ARBA00022517"/>
    </source>
</evidence>
<dbReference type="Pfam" id="PF04220">
    <property type="entry name" value="YihI"/>
    <property type="match status" value="1"/>
</dbReference>
<accession>A0AA41W3T9</accession>